<dbReference type="AlphaFoldDB" id="A0A8D7F032"/>
<name>A0A8D7F032_MUSAM</name>
<proteinExistence type="predicted"/>
<feature type="compositionally biased region" description="Basic and acidic residues" evidence="1">
    <location>
        <begin position="162"/>
        <end position="176"/>
    </location>
</feature>
<protein>
    <submittedName>
        <fullName evidence="2">(wild Malaysian banana) hypothetical protein</fullName>
    </submittedName>
</protein>
<evidence type="ECO:0000313" key="2">
    <source>
        <dbReference type="EMBL" id="CAG1835048.1"/>
    </source>
</evidence>
<dbReference type="EMBL" id="HG996474">
    <property type="protein sequence ID" value="CAG1835048.1"/>
    <property type="molecule type" value="Genomic_DNA"/>
</dbReference>
<sequence length="202" mass="21801">INPSRSTPPSPIRAVVPHPRHVLVEWIHAVAGDHEAVVQELPRHLLQRLDQFGEPEVDVVVRLDHEVLRRPVPVEQLREAGKIRVGLALVHVLGAVEDDDVVVAHDLHGHQHPLLLLGQVAEDEADVDVGGEVGLERVNEAEEVAALVQVGAGEDAEEEAEVGFHRDGLGEADRNRGGGGAAGGDERLQLELLRVDDVVDEG</sequence>
<evidence type="ECO:0000256" key="1">
    <source>
        <dbReference type="SAM" id="MobiDB-lite"/>
    </source>
</evidence>
<gene>
    <name evidence="2" type="ORF">GSMUA_231530.1</name>
</gene>
<feature type="non-terminal residue" evidence="2">
    <location>
        <position position="1"/>
    </location>
</feature>
<accession>A0A8D7F032</accession>
<feature type="region of interest" description="Disordered" evidence="1">
    <location>
        <begin position="155"/>
        <end position="184"/>
    </location>
</feature>
<reference evidence="2" key="1">
    <citation type="submission" date="2021-03" db="EMBL/GenBank/DDBJ databases">
        <authorList>
            <consortium name="Genoscope - CEA"/>
            <person name="William W."/>
        </authorList>
    </citation>
    <scope>NUCLEOTIDE SEQUENCE</scope>
    <source>
        <strain evidence="2">Doubled-haploid Pahang</strain>
    </source>
</reference>
<organism evidence="2">
    <name type="scientific">Musa acuminata subsp. malaccensis</name>
    <name type="common">Wild banana</name>
    <name type="synonym">Musa malaccensis</name>
    <dbReference type="NCBI Taxonomy" id="214687"/>
    <lineage>
        <taxon>Eukaryota</taxon>
        <taxon>Viridiplantae</taxon>
        <taxon>Streptophyta</taxon>
        <taxon>Embryophyta</taxon>
        <taxon>Tracheophyta</taxon>
        <taxon>Spermatophyta</taxon>
        <taxon>Magnoliopsida</taxon>
        <taxon>Liliopsida</taxon>
        <taxon>Zingiberales</taxon>
        <taxon>Musaceae</taxon>
        <taxon>Musa</taxon>
    </lineage>
</organism>